<keyword evidence="5" id="KW-1185">Reference proteome</keyword>
<dbReference type="Proteomes" id="UP000233551">
    <property type="component" value="Unassembled WGS sequence"/>
</dbReference>
<feature type="region of interest" description="Disordered" evidence="1">
    <location>
        <begin position="85"/>
        <end position="106"/>
    </location>
</feature>
<dbReference type="PANTHER" id="PTHR35324:SF5">
    <property type="entry name" value="BHLH DOMAIN-CONTAINING PROTEIN"/>
    <property type="match status" value="1"/>
</dbReference>
<evidence type="ECO:0000313" key="5">
    <source>
        <dbReference type="Proteomes" id="UP000233551"/>
    </source>
</evidence>
<protein>
    <submittedName>
        <fullName evidence="2">Uncharacterized protein</fullName>
    </submittedName>
</protein>
<proteinExistence type="predicted"/>
<sequence>MAFFISKSDQQALAAEYSNNYRDHEKVITGRLGSPSDPSQVTTEVHLISSARASSDHSMDKEAVLRRIRHHKYLNRVRGAIQAAFQDGSRPDRRFREDPEDAFSSP</sequence>
<reference evidence="2" key="2">
    <citation type="submission" date="2017-06" db="EMBL/GenBank/DDBJ databases">
        <title>The pomegranate genome and the genomics of punicalagin biosynthesis.</title>
        <authorList>
            <person name="Xu C."/>
        </authorList>
    </citation>
    <scope>NUCLEOTIDE SEQUENCE [LARGE SCALE GENOMIC DNA]</scope>
    <source>
        <tissue evidence="2">Fresh leaf</tissue>
    </source>
</reference>
<organism evidence="2 4">
    <name type="scientific">Punica granatum</name>
    <name type="common">Pomegranate</name>
    <dbReference type="NCBI Taxonomy" id="22663"/>
    <lineage>
        <taxon>Eukaryota</taxon>
        <taxon>Viridiplantae</taxon>
        <taxon>Streptophyta</taxon>
        <taxon>Embryophyta</taxon>
        <taxon>Tracheophyta</taxon>
        <taxon>Spermatophyta</taxon>
        <taxon>Magnoliopsida</taxon>
        <taxon>eudicotyledons</taxon>
        <taxon>Gunneridae</taxon>
        <taxon>Pentapetalae</taxon>
        <taxon>rosids</taxon>
        <taxon>malvids</taxon>
        <taxon>Myrtales</taxon>
        <taxon>Lythraceae</taxon>
        <taxon>Punica</taxon>
    </lineage>
</organism>
<comment type="caution">
    <text evidence="2">The sequence shown here is derived from an EMBL/GenBank/DDBJ whole genome shotgun (WGS) entry which is preliminary data.</text>
</comment>
<gene>
    <name evidence="2" type="ORF">CDL15_Pgr004762</name>
    <name evidence="3" type="ORF">CRG98_043424</name>
</gene>
<evidence type="ECO:0000313" key="2">
    <source>
        <dbReference type="EMBL" id="OWM68280.1"/>
    </source>
</evidence>
<dbReference type="EMBL" id="PGOL01004963">
    <property type="protein sequence ID" value="PKI36186.1"/>
    <property type="molecule type" value="Genomic_DNA"/>
</dbReference>
<reference evidence="4" key="1">
    <citation type="journal article" date="2017" name="Plant J.">
        <title>The pomegranate (Punica granatum L.) genome and the genomics of punicalagin biosynthesis.</title>
        <authorList>
            <person name="Qin G."/>
            <person name="Xu C."/>
            <person name="Ming R."/>
            <person name="Tang H."/>
            <person name="Guyot R."/>
            <person name="Kramer E.M."/>
            <person name="Hu Y."/>
            <person name="Yi X."/>
            <person name="Qi Y."/>
            <person name="Xu X."/>
            <person name="Gao Z."/>
            <person name="Pan H."/>
            <person name="Jian J."/>
            <person name="Tian Y."/>
            <person name="Yue Z."/>
            <person name="Xu Y."/>
        </authorList>
    </citation>
    <scope>NUCLEOTIDE SEQUENCE [LARGE SCALE GENOMIC DNA]</scope>
    <source>
        <strain evidence="4">cv. Dabenzi</strain>
    </source>
</reference>
<evidence type="ECO:0000313" key="3">
    <source>
        <dbReference type="EMBL" id="PKI36186.1"/>
    </source>
</evidence>
<dbReference type="Proteomes" id="UP000197138">
    <property type="component" value="Unassembled WGS sequence"/>
</dbReference>
<dbReference type="EMBL" id="MTKT01005034">
    <property type="protein sequence ID" value="OWM68280.1"/>
    <property type="molecule type" value="Genomic_DNA"/>
</dbReference>
<accession>A0A218W7I1</accession>
<dbReference type="AlphaFoldDB" id="A0A218W7I1"/>
<evidence type="ECO:0000313" key="4">
    <source>
        <dbReference type="Proteomes" id="UP000197138"/>
    </source>
</evidence>
<evidence type="ECO:0000256" key="1">
    <source>
        <dbReference type="SAM" id="MobiDB-lite"/>
    </source>
</evidence>
<name>A0A218W7I1_PUNGR</name>
<reference evidence="3 5" key="3">
    <citation type="submission" date="2017-11" db="EMBL/GenBank/DDBJ databases">
        <title>De-novo sequencing of pomegranate (Punica granatum L.) genome.</title>
        <authorList>
            <person name="Akparov Z."/>
            <person name="Amiraslanov A."/>
            <person name="Hajiyeva S."/>
            <person name="Abbasov M."/>
            <person name="Kaur K."/>
            <person name="Hamwieh A."/>
            <person name="Solovyev V."/>
            <person name="Salamov A."/>
            <person name="Braich B."/>
            <person name="Kosarev P."/>
            <person name="Mahmoud A."/>
            <person name="Hajiyev E."/>
            <person name="Babayeva S."/>
            <person name="Izzatullayeva V."/>
            <person name="Mammadov A."/>
            <person name="Mammadov A."/>
            <person name="Sharifova S."/>
            <person name="Ojaghi J."/>
            <person name="Eynullazada K."/>
            <person name="Bayramov B."/>
            <person name="Abdulazimova A."/>
            <person name="Shahmuradov I."/>
        </authorList>
    </citation>
    <scope>NUCLEOTIDE SEQUENCE [LARGE SCALE GENOMIC DNA]</scope>
    <source>
        <strain evidence="3">AG2017</strain>
        <strain evidence="5">cv. AG2017</strain>
        <tissue evidence="3">Leaf</tissue>
    </source>
</reference>
<dbReference type="PANTHER" id="PTHR35324">
    <property type="entry name" value="BNAA08G03750D PROTEIN"/>
    <property type="match status" value="1"/>
</dbReference>